<gene>
    <name evidence="12" type="ORF">ACFPWU_10690</name>
</gene>
<dbReference type="Proteomes" id="UP001596098">
    <property type="component" value="Unassembled WGS sequence"/>
</dbReference>
<evidence type="ECO:0000256" key="4">
    <source>
        <dbReference type="ARBA" id="ARBA00022448"/>
    </source>
</evidence>
<comment type="caution">
    <text evidence="12">The sequence shown here is derived from an EMBL/GenBank/DDBJ whole genome shotgun (WGS) entry which is preliminary data.</text>
</comment>
<accession>A0ABW1QYJ1</accession>
<keyword evidence="5" id="KW-1003">Cell membrane</keyword>
<name>A0ABW1QYJ1_9ACTN</name>
<dbReference type="InterPro" id="IPR012823">
    <property type="entry name" value="Flagell_FliJ"/>
</dbReference>
<evidence type="ECO:0000256" key="5">
    <source>
        <dbReference type="ARBA" id="ARBA00022475"/>
    </source>
</evidence>
<organism evidence="12 13">
    <name type="scientific">Nocardioides yefusunii</name>
    <dbReference type="NCBI Taxonomy" id="2500546"/>
    <lineage>
        <taxon>Bacteria</taxon>
        <taxon>Bacillati</taxon>
        <taxon>Actinomycetota</taxon>
        <taxon>Actinomycetes</taxon>
        <taxon>Propionibacteriales</taxon>
        <taxon>Nocardioidaceae</taxon>
        <taxon>Nocardioides</taxon>
    </lineage>
</organism>
<keyword evidence="10" id="KW-1006">Bacterial flagellum protein export</keyword>
<dbReference type="RefSeq" id="WP_128221679.1">
    <property type="nucleotide sequence ID" value="NZ_CP034929.1"/>
</dbReference>
<feature type="region of interest" description="Disordered" evidence="11">
    <location>
        <begin position="145"/>
        <end position="169"/>
    </location>
</feature>
<evidence type="ECO:0000256" key="7">
    <source>
        <dbReference type="ARBA" id="ARBA00022795"/>
    </source>
</evidence>
<sequence length="169" mass="18799">MSAATDADRGMRAVLRARAVRERDSRIGLQQALGVCRTHQETIDHLHGMLADTDGMFTDAGAYRTARTSLLWVGEAITSEQAKLESAQQVADVARDHWRADKVRLSAVENILERRAEERRVERAHRERTALDDVAGQLWIRARAASATAADTSPDLSPDLSLRTEEPTR</sequence>
<keyword evidence="4" id="KW-0813">Transport</keyword>
<protein>
    <recommendedName>
        <fullName evidence="3">Flagellar FliJ protein</fullName>
    </recommendedName>
</protein>
<keyword evidence="6" id="KW-0145">Chemotaxis</keyword>
<dbReference type="EMBL" id="JBHSQI010000005">
    <property type="protein sequence ID" value="MFC6154123.1"/>
    <property type="molecule type" value="Genomic_DNA"/>
</dbReference>
<comment type="subcellular location">
    <subcellularLocation>
        <location evidence="1">Cell membrane</location>
        <topology evidence="1">Peripheral membrane protein</topology>
        <orientation evidence="1">Cytoplasmic side</orientation>
    </subcellularLocation>
</comment>
<keyword evidence="8" id="KW-0653">Protein transport</keyword>
<evidence type="ECO:0000256" key="6">
    <source>
        <dbReference type="ARBA" id="ARBA00022500"/>
    </source>
</evidence>
<evidence type="ECO:0000256" key="8">
    <source>
        <dbReference type="ARBA" id="ARBA00022927"/>
    </source>
</evidence>
<comment type="similarity">
    <text evidence="2">Belongs to the FliJ family.</text>
</comment>
<keyword evidence="7" id="KW-1005">Bacterial flagellum biogenesis</keyword>
<evidence type="ECO:0000256" key="2">
    <source>
        <dbReference type="ARBA" id="ARBA00010004"/>
    </source>
</evidence>
<feature type="compositionally biased region" description="Low complexity" evidence="11">
    <location>
        <begin position="145"/>
        <end position="155"/>
    </location>
</feature>
<evidence type="ECO:0000256" key="11">
    <source>
        <dbReference type="SAM" id="MobiDB-lite"/>
    </source>
</evidence>
<keyword evidence="12" id="KW-0966">Cell projection</keyword>
<keyword evidence="13" id="KW-1185">Reference proteome</keyword>
<evidence type="ECO:0000256" key="1">
    <source>
        <dbReference type="ARBA" id="ARBA00004413"/>
    </source>
</evidence>
<reference evidence="13" key="1">
    <citation type="journal article" date="2019" name="Int. J. Syst. Evol. Microbiol.">
        <title>The Global Catalogue of Microorganisms (GCM) 10K type strain sequencing project: providing services to taxonomists for standard genome sequencing and annotation.</title>
        <authorList>
            <consortium name="The Broad Institute Genomics Platform"/>
            <consortium name="The Broad Institute Genome Sequencing Center for Infectious Disease"/>
            <person name="Wu L."/>
            <person name="Ma J."/>
        </authorList>
    </citation>
    <scope>NUCLEOTIDE SEQUENCE [LARGE SCALE GENOMIC DNA]</scope>
    <source>
        <strain evidence="13">DFY28</strain>
    </source>
</reference>
<proteinExistence type="inferred from homology"/>
<dbReference type="Gene3D" id="1.10.287.1700">
    <property type="match status" value="1"/>
</dbReference>
<keyword evidence="9" id="KW-0472">Membrane</keyword>
<evidence type="ECO:0000256" key="9">
    <source>
        <dbReference type="ARBA" id="ARBA00023136"/>
    </source>
</evidence>
<evidence type="ECO:0000256" key="10">
    <source>
        <dbReference type="ARBA" id="ARBA00023225"/>
    </source>
</evidence>
<evidence type="ECO:0000313" key="12">
    <source>
        <dbReference type="EMBL" id="MFC6154123.1"/>
    </source>
</evidence>
<keyword evidence="12" id="KW-0969">Cilium</keyword>
<dbReference type="Pfam" id="PF02050">
    <property type="entry name" value="FliJ"/>
    <property type="match status" value="1"/>
</dbReference>
<dbReference type="InterPro" id="IPR053716">
    <property type="entry name" value="Flag_assembly_chemotaxis_eff"/>
</dbReference>
<evidence type="ECO:0000256" key="3">
    <source>
        <dbReference type="ARBA" id="ARBA00020392"/>
    </source>
</evidence>
<evidence type="ECO:0000313" key="13">
    <source>
        <dbReference type="Proteomes" id="UP001596098"/>
    </source>
</evidence>
<keyword evidence="12" id="KW-0282">Flagellum</keyword>